<feature type="chain" id="PRO_5020670909" description="Ig-like domain-containing protein" evidence="3">
    <location>
        <begin position="24"/>
        <end position="1147"/>
    </location>
</feature>
<keyword evidence="3" id="KW-0732">Signal</keyword>
<dbReference type="PANTHER" id="PTHR13817">
    <property type="entry name" value="TITIN"/>
    <property type="match status" value="1"/>
</dbReference>
<dbReference type="Proteomes" id="UP000295334">
    <property type="component" value="Unassembled WGS sequence"/>
</dbReference>
<evidence type="ECO:0000256" key="3">
    <source>
        <dbReference type="SAM" id="SignalP"/>
    </source>
</evidence>
<feature type="region of interest" description="Disordered" evidence="2">
    <location>
        <begin position="849"/>
        <end position="874"/>
    </location>
</feature>
<dbReference type="InterPro" id="IPR003599">
    <property type="entry name" value="Ig_sub"/>
</dbReference>
<dbReference type="InterPro" id="IPR013098">
    <property type="entry name" value="Ig_I-set"/>
</dbReference>
<evidence type="ECO:0000313" key="6">
    <source>
        <dbReference type="Proteomes" id="UP000295334"/>
    </source>
</evidence>
<dbReference type="AlphaFoldDB" id="A0A4R1B955"/>
<keyword evidence="6" id="KW-1185">Reference proteome</keyword>
<dbReference type="SMART" id="SM00710">
    <property type="entry name" value="PbH1"/>
    <property type="match status" value="8"/>
</dbReference>
<dbReference type="InterPro" id="IPR007110">
    <property type="entry name" value="Ig-like_dom"/>
</dbReference>
<dbReference type="InterPro" id="IPR012334">
    <property type="entry name" value="Pectin_lyas_fold"/>
</dbReference>
<dbReference type="SUPFAM" id="SSF48726">
    <property type="entry name" value="Immunoglobulin"/>
    <property type="match status" value="2"/>
</dbReference>
<evidence type="ECO:0000256" key="1">
    <source>
        <dbReference type="ARBA" id="ARBA00022737"/>
    </source>
</evidence>
<evidence type="ECO:0000256" key="2">
    <source>
        <dbReference type="SAM" id="MobiDB-lite"/>
    </source>
</evidence>
<accession>A0A4R1B955</accession>
<dbReference type="Pfam" id="PF07679">
    <property type="entry name" value="I-set"/>
    <property type="match status" value="1"/>
</dbReference>
<evidence type="ECO:0000259" key="4">
    <source>
        <dbReference type="PROSITE" id="PS50835"/>
    </source>
</evidence>
<dbReference type="Gene3D" id="2.60.40.10">
    <property type="entry name" value="Immunoglobulins"/>
    <property type="match status" value="2"/>
</dbReference>
<feature type="domain" description="Ig-like" evidence="4">
    <location>
        <begin position="878"/>
        <end position="958"/>
    </location>
</feature>
<dbReference type="RefSeq" id="WP_131450132.1">
    <property type="nucleotide sequence ID" value="NZ_SJZI01000047.1"/>
</dbReference>
<organism evidence="5 6">
    <name type="scientific">Flaviaesturariibacter flavus</name>
    <dbReference type="NCBI Taxonomy" id="2502780"/>
    <lineage>
        <taxon>Bacteria</taxon>
        <taxon>Pseudomonadati</taxon>
        <taxon>Bacteroidota</taxon>
        <taxon>Chitinophagia</taxon>
        <taxon>Chitinophagales</taxon>
        <taxon>Chitinophagaceae</taxon>
        <taxon>Flaviaestuariibacter</taxon>
    </lineage>
</organism>
<feature type="domain" description="Ig-like" evidence="4">
    <location>
        <begin position="963"/>
        <end position="1043"/>
    </location>
</feature>
<dbReference type="PROSITE" id="PS50835">
    <property type="entry name" value="IG_LIKE"/>
    <property type="match status" value="2"/>
</dbReference>
<evidence type="ECO:0000313" key="5">
    <source>
        <dbReference type="EMBL" id="TCJ13159.1"/>
    </source>
</evidence>
<gene>
    <name evidence="5" type="ORF">EPD60_13920</name>
</gene>
<proteinExistence type="predicted"/>
<protein>
    <recommendedName>
        <fullName evidence="4">Ig-like domain-containing protein</fullName>
    </recommendedName>
</protein>
<feature type="signal peptide" evidence="3">
    <location>
        <begin position="1"/>
        <end position="23"/>
    </location>
</feature>
<keyword evidence="1" id="KW-0677">Repeat</keyword>
<sequence length="1147" mass="114812">MRKFYKNLLLGGALFAGALSAQAQVSVTATAGTTGPTAYTTLKSAFDAINAGTHSGAITVSISGNTTETATARLNGSVAPTSYTSVTIVPTAAATVSGSVSGPLVDLNGADNVVIEGRVGATGSARSLTFQNNSNTTGTSTIRMINDAKNNTLNFLTINGSSILGAGVAGTVLIDSSTVATGNTNITISNNDIGAAAGGTPSVAIYSIGESATLGNDGVAIRNNLIHDFFAPSGLSSGVLTDLFSTNFTITGNSFYQTATRTSTASATHIPLYVAYGNGNTISGNFIGGSAANAGGTAYTIAGAFSNYVSGMYFNVGPTNGAAVDGNTITNLNITSTPAANTYAFTGIRVVGGQVTIGTNAGNTIGAATGTGAITVNLQGSGAGFVEGIVTGAAGTGSIDIRNNTLGSITLAGSSTAANQLRGIETGSHSAVSVRNNTVGGSTAGSIQSNVASGTFIGLIAFQSNNGLTYTYSGNLVRNIVNNGTGTGNANITGIHLQVTTSSTTITNNISGNQIYNLSSPATTGTAGPINGIVVTQSGSLTGVVSEGVISNNQIYNFSSGSTGTGTTVRGISNSNTYNTLLAIDSNSIYQFSAAAANTASTSTTAVQGIVSSTSGAGLLRINGNSIYNMESTGASVFVSGIGAFFGGTTSSISANKIYDLRAPNAGTAGMVAGLILRGSGSVGTFNVTNNMISLSPASAVTIGIHNNATATQINAFHNTVYIGGTATGTNLSAAFARNGAAVTTAVDLRNNIFYNVRTGNSSNYALYNNATTPGTGWTTSDYNNLYTSVAASLAYYGSTAYDFAGYKTASGKEANSKNVAVTFVDPSTGDLHLSGASATDPNLKAVPVSGVTTDFDGETRSTTTPSMGADEPPCTAPTITTQPTAQAVCPGVATSFTVATNGTAPISFQWRKGGTNISGATGATLTISNPSAADAANYDVVITNSCGTVTANAVALTVRAATAVTAQPVAQTVCAGQSASFAVTATGENLTYAWTKDNNPIAGANSPTYTIASTTASDAGTYRVVVSGTCGSSITTTGATLTVNAAGTGTCTGTAVSNVSEEVSASMLLPNIVHNSTTLRLTARRAMNIDWSITDAQGRVVKRFSQSVNAGRNDLQLSVPGLSAGTYQVTGYPARGNKITLRFVKL</sequence>
<dbReference type="InterPro" id="IPR036179">
    <property type="entry name" value="Ig-like_dom_sf"/>
</dbReference>
<name>A0A4R1B955_9BACT</name>
<dbReference type="InterPro" id="IPR050964">
    <property type="entry name" value="Striated_Muscle_Regulatory"/>
</dbReference>
<dbReference type="PANTHER" id="PTHR13817:SF73">
    <property type="entry name" value="FIBRONECTIN TYPE-III DOMAIN-CONTAINING PROTEIN"/>
    <property type="match status" value="1"/>
</dbReference>
<comment type="caution">
    <text evidence="5">The sequence shown here is derived from an EMBL/GenBank/DDBJ whole genome shotgun (WGS) entry which is preliminary data.</text>
</comment>
<reference evidence="5 6" key="1">
    <citation type="submission" date="2019-03" db="EMBL/GenBank/DDBJ databases">
        <authorList>
            <person name="Kim M.K.M."/>
        </authorList>
    </citation>
    <scope>NUCLEOTIDE SEQUENCE [LARGE SCALE GENOMIC DNA]</scope>
    <source>
        <strain evidence="5 6">17J68-12</strain>
    </source>
</reference>
<dbReference type="InterPro" id="IPR013783">
    <property type="entry name" value="Ig-like_fold"/>
</dbReference>
<dbReference type="OrthoDB" id="1652165at2"/>
<dbReference type="EMBL" id="SJZI01000047">
    <property type="protein sequence ID" value="TCJ13159.1"/>
    <property type="molecule type" value="Genomic_DNA"/>
</dbReference>
<dbReference type="SMART" id="SM00409">
    <property type="entry name" value="IG"/>
    <property type="match status" value="2"/>
</dbReference>
<dbReference type="InterPro" id="IPR006626">
    <property type="entry name" value="PbH1"/>
</dbReference>
<dbReference type="SUPFAM" id="SSF51126">
    <property type="entry name" value="Pectin lyase-like"/>
    <property type="match status" value="1"/>
</dbReference>
<dbReference type="Gene3D" id="2.160.20.10">
    <property type="entry name" value="Single-stranded right-handed beta-helix, Pectin lyase-like"/>
    <property type="match status" value="1"/>
</dbReference>
<dbReference type="InterPro" id="IPR011050">
    <property type="entry name" value="Pectin_lyase_fold/virulence"/>
</dbReference>